<evidence type="ECO:0000256" key="1">
    <source>
        <dbReference type="SAM" id="MobiDB-lite"/>
    </source>
</evidence>
<feature type="region of interest" description="Disordered" evidence="1">
    <location>
        <begin position="61"/>
        <end position="83"/>
    </location>
</feature>
<dbReference type="Pfam" id="PF04400">
    <property type="entry name" value="NqrM"/>
    <property type="match status" value="1"/>
</dbReference>
<dbReference type="PANTHER" id="PTHR40691">
    <property type="entry name" value="(NA+)-NQR MATURATION NQRM"/>
    <property type="match status" value="1"/>
</dbReference>
<dbReference type="AlphaFoldDB" id="A0A2S5KIF5"/>
<comment type="caution">
    <text evidence="2">The sequence shown here is derived from an EMBL/GenBank/DDBJ whole genome shotgun (WGS) entry which is preliminary data.</text>
</comment>
<dbReference type="EMBL" id="PRLP01000167">
    <property type="protein sequence ID" value="PPC74146.1"/>
    <property type="molecule type" value="Genomic_DNA"/>
</dbReference>
<dbReference type="Proteomes" id="UP000238196">
    <property type="component" value="Unassembled WGS sequence"/>
</dbReference>
<feature type="compositionally biased region" description="Low complexity" evidence="1">
    <location>
        <begin position="66"/>
        <end position="76"/>
    </location>
</feature>
<accession>A0A2S5KIF5</accession>
<dbReference type="PANTHER" id="PTHR40691:SF3">
    <property type="entry name" value="(NA+)-NQR MATURATION NQRM"/>
    <property type="match status" value="1"/>
</dbReference>
<proteinExistence type="predicted"/>
<sequence>MKVMLLTFVILLIMVAGMAIGVIMGRKPLKGSCGGMSALGMDTACDICGGNQEICDSEQQKKSADGAKASSKSDLAYNAVSAK</sequence>
<dbReference type="InterPro" id="IPR007495">
    <property type="entry name" value="NqrM"/>
</dbReference>
<dbReference type="OrthoDB" id="5296227at2"/>
<name>A0A2S5KIF5_9PROT</name>
<reference evidence="2 3" key="1">
    <citation type="submission" date="2018-02" db="EMBL/GenBank/DDBJ databases">
        <title>novel marine gammaproteobacteria from coastal saline agro ecosystem.</title>
        <authorList>
            <person name="Krishnan R."/>
            <person name="Ramesh Kumar N."/>
        </authorList>
    </citation>
    <scope>NUCLEOTIDE SEQUENCE [LARGE SCALE GENOMIC DNA]</scope>
    <source>
        <strain evidence="2 3">228</strain>
    </source>
</reference>
<protein>
    <recommendedName>
        <fullName evidence="4">ApbE family protein</fullName>
    </recommendedName>
</protein>
<gene>
    <name evidence="2" type="ORF">C4K68_27450</name>
</gene>
<organism evidence="2 3">
    <name type="scientific">Proteobacteria bacterium 228</name>
    <dbReference type="NCBI Taxonomy" id="2083153"/>
    <lineage>
        <taxon>Bacteria</taxon>
        <taxon>Pseudomonadati</taxon>
        <taxon>Pseudomonadota</taxon>
    </lineage>
</organism>
<evidence type="ECO:0008006" key="4">
    <source>
        <dbReference type="Google" id="ProtNLM"/>
    </source>
</evidence>
<evidence type="ECO:0000313" key="3">
    <source>
        <dbReference type="Proteomes" id="UP000238196"/>
    </source>
</evidence>
<evidence type="ECO:0000313" key="2">
    <source>
        <dbReference type="EMBL" id="PPC74146.1"/>
    </source>
</evidence>